<dbReference type="Proteomes" id="UP001217918">
    <property type="component" value="Unassembled WGS sequence"/>
</dbReference>
<evidence type="ECO:0000259" key="2">
    <source>
        <dbReference type="PROSITE" id="PS50056"/>
    </source>
</evidence>
<dbReference type="GO" id="GO:0004484">
    <property type="term" value="F:mRNA guanylyltransferase activity"/>
    <property type="evidence" value="ECO:0007669"/>
    <property type="project" value="TreeGrafter"/>
</dbReference>
<evidence type="ECO:0000256" key="1">
    <source>
        <dbReference type="SAM" id="MobiDB-lite"/>
    </source>
</evidence>
<dbReference type="GO" id="GO:0140096">
    <property type="term" value="F:catalytic activity, acting on a protein"/>
    <property type="evidence" value="ECO:0007669"/>
    <property type="project" value="UniProtKB-ARBA"/>
</dbReference>
<protein>
    <recommendedName>
        <fullName evidence="2">Tyrosine specific protein phosphatases domain-containing protein</fullName>
    </recommendedName>
</protein>
<dbReference type="InterPro" id="IPR000340">
    <property type="entry name" value="Dual-sp_phosphatase_cat-dom"/>
</dbReference>
<dbReference type="CDD" id="cd14502">
    <property type="entry name" value="RNA_5'-triphosphatase"/>
    <property type="match status" value="1"/>
</dbReference>
<name>A0AAD9HWJ5_9PEZI</name>
<dbReference type="SMART" id="SM00404">
    <property type="entry name" value="PTPc_motif"/>
    <property type="match status" value="1"/>
</dbReference>
<proteinExistence type="predicted"/>
<dbReference type="InterPro" id="IPR003595">
    <property type="entry name" value="Tyr_Pase_cat"/>
</dbReference>
<keyword evidence="4" id="KW-1185">Reference proteome</keyword>
<gene>
    <name evidence="3" type="ORF">P8C59_000643</name>
</gene>
<accession>A0AAD9HWJ5</accession>
<dbReference type="SUPFAM" id="SSF53474">
    <property type="entry name" value="alpha/beta-Hydrolases"/>
    <property type="match status" value="1"/>
</dbReference>
<dbReference type="InterPro" id="IPR029021">
    <property type="entry name" value="Prot-tyrosine_phosphatase-like"/>
</dbReference>
<dbReference type="InterPro" id="IPR000387">
    <property type="entry name" value="Tyr_Pase_dom"/>
</dbReference>
<dbReference type="SUPFAM" id="SSF52799">
    <property type="entry name" value="(Phosphotyrosine protein) phosphatases II"/>
    <property type="match status" value="1"/>
</dbReference>
<feature type="domain" description="Tyrosine specific protein phosphatases" evidence="2">
    <location>
        <begin position="515"/>
        <end position="592"/>
    </location>
</feature>
<dbReference type="FunFam" id="3.40.50.1820:FF:000273">
    <property type="entry name" value="Dual specificity phosphatase catalytic domain protein"/>
    <property type="match status" value="1"/>
</dbReference>
<dbReference type="Gene3D" id="3.90.190.10">
    <property type="entry name" value="Protein tyrosine phosphatase superfamily"/>
    <property type="match status" value="1"/>
</dbReference>
<dbReference type="InterPro" id="IPR016130">
    <property type="entry name" value="Tyr_Pase_AS"/>
</dbReference>
<feature type="compositionally biased region" description="Pro residues" evidence="1">
    <location>
        <begin position="350"/>
        <end position="364"/>
    </location>
</feature>
<reference evidence="3" key="1">
    <citation type="journal article" date="2023" name="Mol. Plant Microbe Interact.">
        <title>Elucidating the Obligate Nature and Biological Capacity of an Invasive Fungal Corn Pathogen.</title>
        <authorList>
            <person name="MacCready J.S."/>
            <person name="Roggenkamp E.M."/>
            <person name="Gdanetz K."/>
            <person name="Chilvers M.I."/>
        </authorList>
    </citation>
    <scope>NUCLEOTIDE SEQUENCE</scope>
    <source>
        <strain evidence="3">PM02</strain>
    </source>
</reference>
<evidence type="ECO:0000313" key="4">
    <source>
        <dbReference type="Proteomes" id="UP001217918"/>
    </source>
</evidence>
<dbReference type="AlphaFoldDB" id="A0AAD9HWJ5"/>
<evidence type="ECO:0000313" key="3">
    <source>
        <dbReference type="EMBL" id="KAK2066863.1"/>
    </source>
</evidence>
<dbReference type="InterPro" id="IPR029058">
    <property type="entry name" value="AB_hydrolase_fold"/>
</dbReference>
<dbReference type="Gene3D" id="3.40.50.1820">
    <property type="entry name" value="alpha/beta hydrolase"/>
    <property type="match status" value="1"/>
</dbReference>
<dbReference type="GO" id="GO:0006370">
    <property type="term" value="P:7-methylguanosine mRNA capping"/>
    <property type="evidence" value="ECO:0007669"/>
    <property type="project" value="TreeGrafter"/>
</dbReference>
<dbReference type="PROSITE" id="PS00383">
    <property type="entry name" value="TYR_PHOSPHATASE_1"/>
    <property type="match status" value="1"/>
</dbReference>
<sequence>MAKAENRNEFDPQATDPPLLERCSEVKCYSTSRFRYHDLRVFFRRHKHADQLPQHPAPLPLLVFIHGLGGSAAQFAPLLTSLTPIASCLAIDLPGCGRSGFTVRDWEAYSTDALAELLQVVIQDYRQKSEGQGVVLIAHSMGCSLAALVINPRTSTRTEFGEHVVGLVAICPSAEPPCEKQVSLYRRFFWIPEPVFNLWRLWDRRGGTESTSVRRFVGANADYESKRLQNLFNSQSKTPVWRRMAYGALPVYENGIPAGGMPGRETWAALNMPVFLVGGEGDDVTPAKNVETIAAYLRGGDEAGFDTEVDTTTEGIIDSAAPVDTSAAIERQHGGVDADQSNDDPSTPAELPPPPLPLPLPEQPARPRKVVRKKILALPATHALLYTPRTSRILAGLICTFLENHVTNRLSLSWQLQYLARDGKWDVKNLEKWQKVAPVSEPMAGMFRAMKTLRGVDEGHCPEEFARQWGQVIKDIIDISHDNPVYDPQELRQRDIRYHKFATVSKVPPTDAEVTGFIALVDEIRETQQTRAREEGWGPDYVVGVHCHYGFNRTGYFIVCYLVERCGYSVGDAIDLFARCRPKGIKHEHFKNQLHLRYSSFEHEDVHDYTTKRSMGG</sequence>
<dbReference type="FunFam" id="3.90.190.10:FF:000090">
    <property type="entry name" value="Dual specificity phosphatase catalytic domain protein"/>
    <property type="match status" value="1"/>
</dbReference>
<dbReference type="EMBL" id="JAQQPM010000001">
    <property type="protein sequence ID" value="KAK2066863.1"/>
    <property type="molecule type" value="Genomic_DNA"/>
</dbReference>
<dbReference type="Pfam" id="PF00782">
    <property type="entry name" value="DSPc"/>
    <property type="match status" value="1"/>
</dbReference>
<comment type="caution">
    <text evidence="3">The sequence shown here is derived from an EMBL/GenBank/DDBJ whole genome shotgun (WGS) entry which is preliminary data.</text>
</comment>
<dbReference type="Pfam" id="PF12697">
    <property type="entry name" value="Abhydrolase_6"/>
    <property type="match status" value="1"/>
</dbReference>
<dbReference type="InterPro" id="IPR051029">
    <property type="entry name" value="mRNA_Capping_Enz/RNA_Phosphat"/>
</dbReference>
<feature type="region of interest" description="Disordered" evidence="1">
    <location>
        <begin position="333"/>
        <end position="364"/>
    </location>
</feature>
<organism evidence="3 4">
    <name type="scientific">Phyllachora maydis</name>
    <dbReference type="NCBI Taxonomy" id="1825666"/>
    <lineage>
        <taxon>Eukaryota</taxon>
        <taxon>Fungi</taxon>
        <taxon>Dikarya</taxon>
        <taxon>Ascomycota</taxon>
        <taxon>Pezizomycotina</taxon>
        <taxon>Sordariomycetes</taxon>
        <taxon>Sordariomycetidae</taxon>
        <taxon>Phyllachorales</taxon>
        <taxon>Phyllachoraceae</taxon>
        <taxon>Phyllachora</taxon>
    </lineage>
</organism>
<dbReference type="PANTHER" id="PTHR10367">
    <property type="entry name" value="MRNA-CAPPING ENZYME"/>
    <property type="match status" value="1"/>
</dbReference>
<dbReference type="InterPro" id="IPR000073">
    <property type="entry name" value="AB_hydrolase_1"/>
</dbReference>
<dbReference type="PROSITE" id="PS50056">
    <property type="entry name" value="TYR_PHOSPHATASE_2"/>
    <property type="match status" value="1"/>
</dbReference>
<dbReference type="PANTHER" id="PTHR10367:SF25">
    <property type="entry name" value="DUAL SPECIFICITY PHOSPHATASE CATALYTIC DOMAIN PROTEIN (AFU_ORTHOLOGUE AFUA_1G03540)"/>
    <property type="match status" value="1"/>
</dbReference>